<dbReference type="GO" id="GO:0008483">
    <property type="term" value="F:transaminase activity"/>
    <property type="evidence" value="ECO:0007669"/>
    <property type="project" value="InterPro"/>
</dbReference>
<dbReference type="EMBL" id="AZHW01000370">
    <property type="protein sequence ID" value="ETX00167.1"/>
    <property type="molecule type" value="Genomic_DNA"/>
</dbReference>
<dbReference type="GO" id="GO:0030170">
    <property type="term" value="F:pyridoxal phosphate binding"/>
    <property type="evidence" value="ECO:0007669"/>
    <property type="project" value="InterPro"/>
</dbReference>
<dbReference type="CDD" id="cd00610">
    <property type="entry name" value="OAT_like"/>
    <property type="match status" value="1"/>
</dbReference>
<reference evidence="4 5" key="1">
    <citation type="journal article" date="2014" name="Nature">
        <title>An environmental bacterial taxon with a large and distinct metabolic repertoire.</title>
        <authorList>
            <person name="Wilson M.C."/>
            <person name="Mori T."/>
            <person name="Ruckert C."/>
            <person name="Uria A.R."/>
            <person name="Helf M.J."/>
            <person name="Takada K."/>
            <person name="Gernert C."/>
            <person name="Steffens U.A."/>
            <person name="Heycke N."/>
            <person name="Schmitt S."/>
            <person name="Rinke C."/>
            <person name="Helfrich E.J."/>
            <person name="Brachmann A.O."/>
            <person name="Gurgui C."/>
            <person name="Wakimoto T."/>
            <person name="Kracht M."/>
            <person name="Crusemann M."/>
            <person name="Hentschel U."/>
            <person name="Abe I."/>
            <person name="Matsunaga S."/>
            <person name="Kalinowski J."/>
            <person name="Takeyama H."/>
            <person name="Piel J."/>
        </authorList>
    </citation>
    <scope>NUCLEOTIDE SEQUENCE [LARGE SCALE GENOMIC DNA]</scope>
    <source>
        <strain evidence="5">TSY1</strain>
    </source>
</reference>
<dbReference type="Pfam" id="PF00202">
    <property type="entry name" value="Aminotran_3"/>
    <property type="match status" value="1"/>
</dbReference>
<protein>
    <recommendedName>
        <fullName evidence="6">Glutamate-1-semialdehyde 2,1-aminomutase</fullName>
    </recommendedName>
</protein>
<evidence type="ECO:0000313" key="4">
    <source>
        <dbReference type="EMBL" id="ETX00167.1"/>
    </source>
</evidence>
<evidence type="ECO:0000256" key="2">
    <source>
        <dbReference type="ARBA" id="ARBA00022898"/>
    </source>
</evidence>
<organism evidence="4 5">
    <name type="scientific">Entotheonella factor</name>
    <dbReference type="NCBI Taxonomy" id="1429438"/>
    <lineage>
        <taxon>Bacteria</taxon>
        <taxon>Pseudomonadati</taxon>
        <taxon>Nitrospinota/Tectimicrobiota group</taxon>
        <taxon>Candidatus Tectimicrobiota</taxon>
        <taxon>Candidatus Entotheonellia</taxon>
        <taxon>Candidatus Entotheonellales</taxon>
        <taxon>Candidatus Entotheonellaceae</taxon>
        <taxon>Candidatus Entotheonella</taxon>
    </lineage>
</organism>
<comment type="caution">
    <text evidence="4">The sequence shown here is derived from an EMBL/GenBank/DDBJ whole genome shotgun (WGS) entry which is preliminary data.</text>
</comment>
<dbReference type="Gene3D" id="3.40.640.10">
    <property type="entry name" value="Type I PLP-dependent aspartate aminotransferase-like (Major domain)"/>
    <property type="match status" value="1"/>
</dbReference>
<sequence>MSKYSYASETAAYEQANPRSAARFAEAQQVLAGGNSRLTAYFKPFPFYVERAEGCELIDIDGNHRLDFYNNATSLILGHANPQVAAALIAQAEKGTAYANPTEPEVELATLLTGQIPSVERIRFTNSGTEGVALAIQAARAYTGKSKIAKIEGAYHGTSDTVSISVVTDLSRAGDADAPQPVPSSGGVTERTLSDVVIIPFNDSEAARRVITAHRDELAAVVVEPVMAGIGYVQADNAFLETLRELCDGQNVLLIYDEVQTFRMSPGGLQATVDIVPDMTCLGKIIGGGMAVGGFGGRADIMSVFDATEHAPVIPHGGTFNGNPMTMQAGLATMRQLSQDVYDRINEYGTTLRHQLDEMARHYDVPLSVTGTASFFGLQCTTQPIRDYRSAQGQDKVLQQKLFLHFLNNGIYISNKNSGNISALIGREEMDRFVEVWESFLVKVKSEEAS</sequence>
<keyword evidence="5" id="KW-1185">Reference proteome</keyword>
<evidence type="ECO:0000256" key="3">
    <source>
        <dbReference type="RuleBase" id="RU003560"/>
    </source>
</evidence>
<evidence type="ECO:0000256" key="1">
    <source>
        <dbReference type="ARBA" id="ARBA00001933"/>
    </source>
</evidence>
<comment type="similarity">
    <text evidence="3">Belongs to the class-III pyridoxal-phosphate-dependent aminotransferase family.</text>
</comment>
<dbReference type="InterPro" id="IPR015422">
    <property type="entry name" value="PyrdxlP-dep_Trfase_small"/>
</dbReference>
<dbReference type="PATRIC" id="fig|1429438.4.peg.2451"/>
<comment type="cofactor">
    <cofactor evidence="1">
        <name>pyridoxal 5'-phosphate</name>
        <dbReference type="ChEBI" id="CHEBI:597326"/>
    </cofactor>
</comment>
<dbReference type="Proteomes" id="UP000019141">
    <property type="component" value="Unassembled WGS sequence"/>
</dbReference>
<proteinExistence type="inferred from homology"/>
<accession>W4LRZ3</accession>
<dbReference type="HOGENOM" id="CLU_016922_1_2_7"/>
<dbReference type="AlphaFoldDB" id="W4LRZ3"/>
<dbReference type="PANTHER" id="PTHR43713">
    <property type="entry name" value="GLUTAMATE-1-SEMIALDEHYDE 2,1-AMINOMUTASE"/>
    <property type="match status" value="1"/>
</dbReference>
<dbReference type="InterPro" id="IPR015421">
    <property type="entry name" value="PyrdxlP-dep_Trfase_major"/>
</dbReference>
<dbReference type="Gene3D" id="3.90.1150.10">
    <property type="entry name" value="Aspartate Aminotransferase, domain 1"/>
    <property type="match status" value="1"/>
</dbReference>
<evidence type="ECO:0000313" key="5">
    <source>
        <dbReference type="Proteomes" id="UP000019141"/>
    </source>
</evidence>
<gene>
    <name evidence="4" type="ORF">ETSY1_12190</name>
</gene>
<name>W4LRZ3_ENTF1</name>
<dbReference type="InterPro" id="IPR015424">
    <property type="entry name" value="PyrdxlP-dep_Trfase"/>
</dbReference>
<dbReference type="SUPFAM" id="SSF53383">
    <property type="entry name" value="PLP-dependent transferases"/>
    <property type="match status" value="1"/>
</dbReference>
<evidence type="ECO:0008006" key="6">
    <source>
        <dbReference type="Google" id="ProtNLM"/>
    </source>
</evidence>
<dbReference type="InterPro" id="IPR005814">
    <property type="entry name" value="Aminotrans_3"/>
</dbReference>
<dbReference type="PANTHER" id="PTHR43713:SF3">
    <property type="entry name" value="GLUTAMATE-1-SEMIALDEHYDE 2,1-AMINOMUTASE 1, CHLOROPLASTIC-RELATED"/>
    <property type="match status" value="1"/>
</dbReference>
<keyword evidence="2 3" id="KW-0663">Pyridoxal phosphate</keyword>